<sequence length="429" mass="49085">MYVKDVNEGSGSGSYYRTGSSITLSQTNLRRASSLRTTLLRHRHHQTRFNSSETPEPKEASKLTVNELSSTEPNSAAQSPIVNYMSKFVSLGLSEVEKFIVSQSPTPISSDDQGSNIKRRKMTAQLYNLLNMTPNERVKSSFTTLESLSLRNQEDVKFLTECSNLTPPITLLREYLQIKIHQHQLKQEKKENISLKRIQKIQQQHQEKIMGIIYGLISHHWFHNASVIFVVEISHLNQQISILNQIFSSHPAIKNSSILITILALHLYNQLPNPLVLNQLDPFLDNNSLKINTRTLKMLQSGVEYIDSYNFFEEYDLHFETEEQDQSDVYLKQGIDRMVEFIEVEIATRKDPVLVELVVLSMINQIKSLGLQDFQKEIDLILSLVDGINAITENSLLKNGFVGYLIRDTLKLLPVEESDTISNINWSIH</sequence>
<dbReference type="Proteomes" id="UP001165064">
    <property type="component" value="Unassembled WGS sequence"/>
</dbReference>
<organism evidence="1 2">
    <name type="scientific">Ambrosiozyma monospora</name>
    <name type="common">Yeast</name>
    <name type="synonym">Endomycopsis monosporus</name>
    <dbReference type="NCBI Taxonomy" id="43982"/>
    <lineage>
        <taxon>Eukaryota</taxon>
        <taxon>Fungi</taxon>
        <taxon>Dikarya</taxon>
        <taxon>Ascomycota</taxon>
        <taxon>Saccharomycotina</taxon>
        <taxon>Pichiomycetes</taxon>
        <taxon>Pichiales</taxon>
        <taxon>Pichiaceae</taxon>
        <taxon>Ambrosiozyma</taxon>
    </lineage>
</organism>
<protein>
    <submittedName>
        <fullName evidence="1">Unnamed protein product</fullName>
    </submittedName>
</protein>
<comment type="caution">
    <text evidence="1">The sequence shown here is derived from an EMBL/GenBank/DDBJ whole genome shotgun (WGS) entry which is preliminary data.</text>
</comment>
<accession>A0ACB5TDG5</accession>
<name>A0ACB5TDG5_AMBMO</name>
<evidence type="ECO:0000313" key="2">
    <source>
        <dbReference type="Proteomes" id="UP001165064"/>
    </source>
</evidence>
<proteinExistence type="predicted"/>
<evidence type="ECO:0000313" key="1">
    <source>
        <dbReference type="EMBL" id="GME85830.1"/>
    </source>
</evidence>
<keyword evidence="2" id="KW-1185">Reference proteome</keyword>
<gene>
    <name evidence="1" type="ORF">Amon02_000778200</name>
</gene>
<dbReference type="EMBL" id="BSXS01006661">
    <property type="protein sequence ID" value="GME85830.1"/>
    <property type="molecule type" value="Genomic_DNA"/>
</dbReference>
<reference evidence="1" key="1">
    <citation type="submission" date="2023-04" db="EMBL/GenBank/DDBJ databases">
        <title>Ambrosiozyma monospora NBRC 10751.</title>
        <authorList>
            <person name="Ichikawa N."/>
            <person name="Sato H."/>
            <person name="Tonouchi N."/>
        </authorList>
    </citation>
    <scope>NUCLEOTIDE SEQUENCE</scope>
    <source>
        <strain evidence="1">NBRC 10751</strain>
    </source>
</reference>